<dbReference type="InterPro" id="IPR046347">
    <property type="entry name" value="bZIP_sf"/>
</dbReference>
<dbReference type="SMART" id="SM00338">
    <property type="entry name" value="BRLZ"/>
    <property type="match status" value="1"/>
</dbReference>
<dbReference type="GO" id="GO:0000981">
    <property type="term" value="F:DNA-binding transcription factor activity, RNA polymerase II-specific"/>
    <property type="evidence" value="ECO:0007669"/>
    <property type="project" value="TreeGrafter"/>
</dbReference>
<feature type="domain" description="BZIP" evidence="9">
    <location>
        <begin position="290"/>
        <end position="353"/>
    </location>
</feature>
<keyword evidence="4" id="KW-0010">Activator</keyword>
<evidence type="ECO:0000256" key="4">
    <source>
        <dbReference type="ARBA" id="ARBA00023159"/>
    </source>
</evidence>
<evidence type="ECO:0000256" key="2">
    <source>
        <dbReference type="ARBA" id="ARBA00023015"/>
    </source>
</evidence>
<evidence type="ECO:0000313" key="10">
    <source>
        <dbReference type="EMBL" id="KAE9531581.1"/>
    </source>
</evidence>
<comment type="subcellular location">
    <subcellularLocation>
        <location evidence="1">Nucleus</location>
    </subcellularLocation>
</comment>
<dbReference type="PANTHER" id="PTHR46004:SF3">
    <property type="entry name" value="CYCLIC AMP RESPONSE ELEMENT-BINDING PROTEIN A"/>
    <property type="match status" value="1"/>
</dbReference>
<proteinExistence type="predicted"/>
<feature type="compositionally biased region" description="Low complexity" evidence="8">
    <location>
        <begin position="131"/>
        <end position="143"/>
    </location>
</feature>
<feature type="region of interest" description="Disordered" evidence="8">
    <location>
        <begin position="189"/>
        <end position="257"/>
    </location>
</feature>
<feature type="coiled-coil region" evidence="7">
    <location>
        <begin position="315"/>
        <end position="356"/>
    </location>
</feature>
<keyword evidence="5" id="KW-0804">Transcription</keyword>
<keyword evidence="2" id="KW-0805">Transcription regulation</keyword>
<feature type="compositionally biased region" description="Polar residues" evidence="8">
    <location>
        <begin position="242"/>
        <end position="257"/>
    </location>
</feature>
<dbReference type="SUPFAM" id="SSF57959">
    <property type="entry name" value="Leucine zipper domain"/>
    <property type="match status" value="1"/>
</dbReference>
<feature type="region of interest" description="Disordered" evidence="8">
    <location>
        <begin position="114"/>
        <end position="155"/>
    </location>
</feature>
<dbReference type="Gene3D" id="1.20.5.170">
    <property type="match status" value="1"/>
</dbReference>
<keyword evidence="7" id="KW-0175">Coiled coil</keyword>
<evidence type="ECO:0000259" key="9">
    <source>
        <dbReference type="PROSITE" id="PS50217"/>
    </source>
</evidence>
<evidence type="ECO:0000256" key="7">
    <source>
        <dbReference type="SAM" id="Coils"/>
    </source>
</evidence>
<evidence type="ECO:0000313" key="11">
    <source>
        <dbReference type="Proteomes" id="UP000475862"/>
    </source>
</evidence>
<dbReference type="PROSITE" id="PS50217">
    <property type="entry name" value="BZIP"/>
    <property type="match status" value="1"/>
</dbReference>
<name>A0A6G0TFG0_APHGL</name>
<dbReference type="GO" id="GO:0035497">
    <property type="term" value="F:cAMP response element binding"/>
    <property type="evidence" value="ECO:0007669"/>
    <property type="project" value="TreeGrafter"/>
</dbReference>
<keyword evidence="3" id="KW-0238">DNA-binding</keyword>
<accession>A0A6G0TFG0</accession>
<dbReference type="EMBL" id="VYZN01000041">
    <property type="protein sequence ID" value="KAE9531581.1"/>
    <property type="molecule type" value="Genomic_DNA"/>
</dbReference>
<dbReference type="AlphaFoldDB" id="A0A6G0TFG0"/>
<feature type="compositionally biased region" description="Low complexity" evidence="8">
    <location>
        <begin position="219"/>
        <end position="241"/>
    </location>
</feature>
<dbReference type="GO" id="GO:0005634">
    <property type="term" value="C:nucleus"/>
    <property type="evidence" value="ECO:0007669"/>
    <property type="project" value="UniProtKB-SubCell"/>
</dbReference>
<dbReference type="Pfam" id="PF00170">
    <property type="entry name" value="bZIP_1"/>
    <property type="match status" value="1"/>
</dbReference>
<protein>
    <recommendedName>
        <fullName evidence="9">BZIP domain-containing protein</fullName>
    </recommendedName>
</protein>
<feature type="compositionally biased region" description="Low complexity" evidence="8">
    <location>
        <begin position="189"/>
        <end position="211"/>
    </location>
</feature>
<sequence length="403" mass="44250">MGTTIIFNVSCVCVSQDLGDALRATEDASDWLIGGNGRSNSHVVLHDRLMTDALLGNAPIKAEHSYCTTHGSSESLDAIDLDEDSSQDGTCKLTFDEVRCDRTGNIEMISIKEDSTSVKDEPMSDQEYVETSSCPPSPCSASDDTPRHYGKVQKTSYNEPTTVVLTSRAFLNQPHRLIVPNFGLKMDGTGFSLPPTPPSSTSSDSEGGNVSPHHRSSPTRRLFLSSSSSSAAASTTITSSRQPIQTPLISCQPKGSTGALTLTEEEKRTLLAEGYPIPTRLPLTKAEEKSLKKIRRKIKNKISAQESRRKKKEYMDTLERKVEILVTENSEYKKKIVNLEESNGSLVQQLQKLQKLLGLQATQIWGKLYITTNGANTICLRVLVQCRQLVRDITKCTSASIHI</sequence>
<organism evidence="10 11">
    <name type="scientific">Aphis glycines</name>
    <name type="common">Soybean aphid</name>
    <dbReference type="NCBI Taxonomy" id="307491"/>
    <lineage>
        <taxon>Eukaryota</taxon>
        <taxon>Metazoa</taxon>
        <taxon>Ecdysozoa</taxon>
        <taxon>Arthropoda</taxon>
        <taxon>Hexapoda</taxon>
        <taxon>Insecta</taxon>
        <taxon>Pterygota</taxon>
        <taxon>Neoptera</taxon>
        <taxon>Paraneoptera</taxon>
        <taxon>Hemiptera</taxon>
        <taxon>Sternorrhyncha</taxon>
        <taxon>Aphidomorpha</taxon>
        <taxon>Aphidoidea</taxon>
        <taxon>Aphididae</taxon>
        <taxon>Aphidini</taxon>
        <taxon>Aphis</taxon>
        <taxon>Aphis</taxon>
    </lineage>
</organism>
<dbReference type="Proteomes" id="UP000475862">
    <property type="component" value="Unassembled WGS sequence"/>
</dbReference>
<dbReference type="FunFam" id="1.20.5.170:FF:000054">
    <property type="entry name" value="Cyclic AMP-responsive element-binding protein 3-like 2"/>
    <property type="match status" value="1"/>
</dbReference>
<evidence type="ECO:0000256" key="5">
    <source>
        <dbReference type="ARBA" id="ARBA00023163"/>
    </source>
</evidence>
<dbReference type="OrthoDB" id="674948at2759"/>
<keyword evidence="6" id="KW-0539">Nucleus</keyword>
<reference evidence="10 11" key="1">
    <citation type="submission" date="2019-08" db="EMBL/GenBank/DDBJ databases">
        <title>The genome of the soybean aphid Biotype 1, its phylome, world population structure and adaptation to the North American continent.</title>
        <authorList>
            <person name="Giordano R."/>
            <person name="Donthu R.K."/>
            <person name="Hernandez A.G."/>
            <person name="Wright C.L."/>
            <person name="Zimin A.V."/>
        </authorList>
    </citation>
    <scope>NUCLEOTIDE SEQUENCE [LARGE SCALE GENOMIC DNA]</scope>
    <source>
        <tissue evidence="10">Whole aphids</tissue>
    </source>
</reference>
<evidence type="ECO:0000256" key="3">
    <source>
        <dbReference type="ARBA" id="ARBA00023125"/>
    </source>
</evidence>
<comment type="caution">
    <text evidence="10">The sequence shown here is derived from an EMBL/GenBank/DDBJ whole genome shotgun (WGS) entry which is preliminary data.</text>
</comment>
<evidence type="ECO:0000256" key="8">
    <source>
        <dbReference type="SAM" id="MobiDB-lite"/>
    </source>
</evidence>
<evidence type="ECO:0000256" key="1">
    <source>
        <dbReference type="ARBA" id="ARBA00004123"/>
    </source>
</evidence>
<dbReference type="PROSITE" id="PS00036">
    <property type="entry name" value="BZIP_BASIC"/>
    <property type="match status" value="1"/>
</dbReference>
<keyword evidence="11" id="KW-1185">Reference proteome</keyword>
<evidence type="ECO:0000256" key="6">
    <source>
        <dbReference type="ARBA" id="ARBA00023242"/>
    </source>
</evidence>
<gene>
    <name evidence="10" type="ORF">AGLY_010787</name>
</gene>
<dbReference type="PANTHER" id="PTHR46004">
    <property type="entry name" value="CYCLIC AMP RESPONSE ELEMENT-BINDING PROTEIN A"/>
    <property type="match status" value="1"/>
</dbReference>
<dbReference type="InterPro" id="IPR004827">
    <property type="entry name" value="bZIP"/>
</dbReference>